<dbReference type="Pfam" id="PF25083">
    <property type="entry name" value="GIPC1_GH1"/>
    <property type="match status" value="1"/>
</dbReference>
<dbReference type="EMBL" id="UYRT01099153">
    <property type="protein sequence ID" value="VDN42038.1"/>
    <property type="molecule type" value="Genomic_DNA"/>
</dbReference>
<feature type="region of interest" description="Disordered" evidence="1">
    <location>
        <begin position="1"/>
        <end position="96"/>
    </location>
</feature>
<dbReference type="Proteomes" id="UP000271098">
    <property type="component" value="Unassembled WGS sequence"/>
</dbReference>
<sequence length="128" mass="14200">MERAERQRVLHAGNHGQHWKRRRLCEWVKKTRSANASPLRQQIKPNANDPSKVPDNRQQRTRSATPVRSADADSSEPWQVPIKKEDAPASGGVDGGGKLKFQVQLAHGSPTGIIGNFKSIAQLYQVVS</sequence>
<dbReference type="InterPro" id="IPR056814">
    <property type="entry name" value="GIPC1-3_GH1"/>
</dbReference>
<feature type="domain" description="GIPC1-3 GH1" evidence="2">
    <location>
        <begin position="101"/>
        <end position="127"/>
    </location>
</feature>
<evidence type="ECO:0000259" key="2">
    <source>
        <dbReference type="Pfam" id="PF25083"/>
    </source>
</evidence>
<dbReference type="WBParaSite" id="GPUH_0002387301-mRNA-1">
    <property type="protein sequence ID" value="GPUH_0002387301-mRNA-1"/>
    <property type="gene ID" value="GPUH_0002387301"/>
</dbReference>
<accession>A0A183ESA2</accession>
<evidence type="ECO:0000313" key="4">
    <source>
        <dbReference type="Proteomes" id="UP000271098"/>
    </source>
</evidence>
<keyword evidence="4" id="KW-1185">Reference proteome</keyword>
<organism evidence="5">
    <name type="scientific">Gongylonema pulchrum</name>
    <dbReference type="NCBI Taxonomy" id="637853"/>
    <lineage>
        <taxon>Eukaryota</taxon>
        <taxon>Metazoa</taxon>
        <taxon>Ecdysozoa</taxon>
        <taxon>Nematoda</taxon>
        <taxon>Chromadorea</taxon>
        <taxon>Rhabditida</taxon>
        <taxon>Spirurina</taxon>
        <taxon>Spiruromorpha</taxon>
        <taxon>Spiruroidea</taxon>
        <taxon>Gongylonematidae</taxon>
        <taxon>Gongylonema</taxon>
    </lineage>
</organism>
<protein>
    <recommendedName>
        <fullName evidence="2">GIPC1-3 GH1 domain-containing protein</fullName>
    </recommendedName>
</protein>
<dbReference type="AlphaFoldDB" id="A0A183ESA2"/>
<evidence type="ECO:0000313" key="3">
    <source>
        <dbReference type="EMBL" id="VDN42038.1"/>
    </source>
</evidence>
<gene>
    <name evidence="3" type="ORF">GPUH_LOCUS23846</name>
</gene>
<reference evidence="3 4" key="2">
    <citation type="submission" date="2018-11" db="EMBL/GenBank/DDBJ databases">
        <authorList>
            <consortium name="Pathogen Informatics"/>
        </authorList>
    </citation>
    <scope>NUCLEOTIDE SEQUENCE [LARGE SCALE GENOMIC DNA]</scope>
</reference>
<name>A0A183ESA2_9BILA</name>
<evidence type="ECO:0000256" key="1">
    <source>
        <dbReference type="SAM" id="MobiDB-lite"/>
    </source>
</evidence>
<evidence type="ECO:0000313" key="5">
    <source>
        <dbReference type="WBParaSite" id="GPUH_0002387301-mRNA-1"/>
    </source>
</evidence>
<reference evidence="5" key="1">
    <citation type="submission" date="2016-06" db="UniProtKB">
        <authorList>
            <consortium name="WormBaseParasite"/>
        </authorList>
    </citation>
    <scope>IDENTIFICATION</scope>
</reference>
<proteinExistence type="predicted"/>
<feature type="compositionally biased region" description="Polar residues" evidence="1">
    <location>
        <begin position="33"/>
        <end position="49"/>
    </location>
</feature>